<gene>
    <name evidence="1" type="ORF">HNR30_009075</name>
</gene>
<sequence>MANTTGDFDGEFMAVATADVRPTDVVLNPARYVADPAALPAGVVDIFRPADPARGCGGCDAGPGEPCGWGCLGLAALDDATGYGFADAV</sequence>
<proteinExistence type="predicted"/>
<evidence type="ECO:0000313" key="2">
    <source>
        <dbReference type="Proteomes" id="UP000530928"/>
    </source>
</evidence>
<accession>A0A7W0CUN6</accession>
<dbReference type="EMBL" id="JACDUR010000012">
    <property type="protein sequence ID" value="MBA2897673.1"/>
    <property type="molecule type" value="Genomic_DNA"/>
</dbReference>
<dbReference type="AlphaFoldDB" id="A0A7W0CUN6"/>
<protein>
    <submittedName>
        <fullName evidence="1">Uncharacterized protein</fullName>
    </submittedName>
</protein>
<dbReference type="RefSeq" id="WP_181616362.1">
    <property type="nucleotide sequence ID" value="NZ_BAABAM010000014.1"/>
</dbReference>
<name>A0A7W0CUN6_9ACTN</name>
<keyword evidence="2" id="KW-1185">Reference proteome</keyword>
<evidence type="ECO:0000313" key="1">
    <source>
        <dbReference type="EMBL" id="MBA2897673.1"/>
    </source>
</evidence>
<organism evidence="1 2">
    <name type="scientific">Nonomuraea soli</name>
    <dbReference type="NCBI Taxonomy" id="1032476"/>
    <lineage>
        <taxon>Bacteria</taxon>
        <taxon>Bacillati</taxon>
        <taxon>Actinomycetota</taxon>
        <taxon>Actinomycetes</taxon>
        <taxon>Streptosporangiales</taxon>
        <taxon>Streptosporangiaceae</taxon>
        <taxon>Nonomuraea</taxon>
    </lineage>
</organism>
<reference evidence="1 2" key="1">
    <citation type="submission" date="2020-07" db="EMBL/GenBank/DDBJ databases">
        <title>Genomic Encyclopedia of Type Strains, Phase IV (KMG-IV): sequencing the most valuable type-strain genomes for metagenomic binning, comparative biology and taxonomic classification.</title>
        <authorList>
            <person name="Goeker M."/>
        </authorList>
    </citation>
    <scope>NUCLEOTIDE SEQUENCE [LARGE SCALE GENOMIC DNA]</scope>
    <source>
        <strain evidence="1 2">DSM 45533</strain>
    </source>
</reference>
<comment type="caution">
    <text evidence="1">The sequence shown here is derived from an EMBL/GenBank/DDBJ whole genome shotgun (WGS) entry which is preliminary data.</text>
</comment>
<dbReference type="Proteomes" id="UP000530928">
    <property type="component" value="Unassembled WGS sequence"/>
</dbReference>